<proteinExistence type="predicted"/>
<feature type="compositionally biased region" description="Polar residues" evidence="1">
    <location>
        <begin position="11"/>
        <end position="22"/>
    </location>
</feature>
<evidence type="ECO:0000313" key="3">
    <source>
        <dbReference type="Proteomes" id="UP000236740"/>
    </source>
</evidence>
<protein>
    <submittedName>
        <fullName evidence="2">Uncharacterized protein</fullName>
    </submittedName>
</protein>
<sequence length="207" mass="23334">MTLSDQDRTQAETTVSPFNAQSGLGDDMPNVIWNMLQELSNRPNVPDGVNIGKRTIFDLCDQRSIGPVTLDIEHRLSAELSDYPFEARYEEGLKISELGDIIDDPGCSYPATELAMEKYDPDGYDVQPSGQGRARKLRVLVLTVNHESVLYYDPLRYGKVNHDQLSGIETSEIDKQKFVSAWKGRSETTSTLWVEETEQSRLARFNA</sequence>
<feature type="compositionally biased region" description="Basic and acidic residues" evidence="1">
    <location>
        <begin position="1"/>
        <end position="10"/>
    </location>
</feature>
<keyword evidence="3" id="KW-1185">Reference proteome</keyword>
<feature type="region of interest" description="Disordered" evidence="1">
    <location>
        <begin position="1"/>
        <end position="23"/>
    </location>
</feature>
<reference evidence="2 3" key="1">
    <citation type="submission" date="2016-10" db="EMBL/GenBank/DDBJ databases">
        <authorList>
            <person name="de Groot N.N."/>
        </authorList>
    </citation>
    <scope>NUCLEOTIDE SEQUENCE [LARGE SCALE GENOMIC DNA]</scope>
    <source>
        <strain evidence="2 3">CGMCC 1.10331</strain>
    </source>
</reference>
<dbReference type="AlphaFoldDB" id="A0A1H6CC33"/>
<name>A0A1H6CC33_9EURY</name>
<dbReference type="Proteomes" id="UP000236740">
    <property type="component" value="Unassembled WGS sequence"/>
</dbReference>
<evidence type="ECO:0000313" key="2">
    <source>
        <dbReference type="EMBL" id="SEG70560.1"/>
    </source>
</evidence>
<dbReference type="EMBL" id="FNVN01000007">
    <property type="protein sequence ID" value="SEG70560.1"/>
    <property type="molecule type" value="Genomic_DNA"/>
</dbReference>
<gene>
    <name evidence="2" type="ORF">SAMN04488133_3332</name>
</gene>
<evidence type="ECO:0000256" key="1">
    <source>
        <dbReference type="SAM" id="MobiDB-lite"/>
    </source>
</evidence>
<organism evidence="2 3">
    <name type="scientific">Halobellus limi</name>
    <dbReference type="NCBI Taxonomy" id="699433"/>
    <lineage>
        <taxon>Archaea</taxon>
        <taxon>Methanobacteriati</taxon>
        <taxon>Methanobacteriota</taxon>
        <taxon>Stenosarchaea group</taxon>
        <taxon>Halobacteria</taxon>
        <taxon>Halobacteriales</taxon>
        <taxon>Haloferacaceae</taxon>
        <taxon>Halobellus</taxon>
    </lineage>
</organism>
<accession>A0A1H6CC33</accession>